<dbReference type="InterPro" id="IPR036162">
    <property type="entry name" value="Resolvase-like_N_sf"/>
</dbReference>
<evidence type="ECO:0000313" key="3">
    <source>
        <dbReference type="Proteomes" id="UP000830639"/>
    </source>
</evidence>
<name>A0ABY4JNR5_9BACI</name>
<dbReference type="EMBL" id="CP096034">
    <property type="protein sequence ID" value="UPM55489.1"/>
    <property type="molecule type" value="Genomic_DNA"/>
</dbReference>
<dbReference type="RefSeq" id="WP_248268500.1">
    <property type="nucleotide sequence ID" value="NZ_CP096034.1"/>
</dbReference>
<organism evidence="2 3">
    <name type="scientific">Gottfriedia acidiceleris</name>
    <dbReference type="NCBI Taxonomy" id="371036"/>
    <lineage>
        <taxon>Bacteria</taxon>
        <taxon>Bacillati</taxon>
        <taxon>Bacillota</taxon>
        <taxon>Bacilli</taxon>
        <taxon>Bacillales</taxon>
        <taxon>Bacillaceae</taxon>
        <taxon>Gottfriedia</taxon>
    </lineage>
</organism>
<sequence length="88" mass="10565">MRKSKKSKGKTEQETIESHLKRLTDFCNEQGWNDYVIYNDYVAKSTNVNRLEYRKMLSACLEGKHDLIKVVEESRLYRGKSFRMQLHY</sequence>
<reference evidence="2 3" key="1">
    <citation type="submission" date="2022-04" db="EMBL/GenBank/DDBJ databases">
        <title>Mechanism of arsenic methylation and mitigation arsenic toxicity by Bacillus sp. LH14 from an Arsenic-Contaminated Paddy Soil.</title>
        <authorList>
            <person name="Wang D."/>
        </authorList>
    </citation>
    <scope>NUCLEOTIDE SEQUENCE [LARGE SCALE GENOMIC DNA]</scope>
    <source>
        <strain evidence="2 3">LH14</strain>
    </source>
</reference>
<dbReference type="Pfam" id="PF00239">
    <property type="entry name" value="Resolvase"/>
    <property type="match status" value="1"/>
</dbReference>
<evidence type="ECO:0000313" key="2">
    <source>
        <dbReference type="EMBL" id="UPM55489.1"/>
    </source>
</evidence>
<protein>
    <submittedName>
        <fullName evidence="2">Recombinase family protein</fullName>
    </submittedName>
</protein>
<gene>
    <name evidence="2" type="ORF">MY490_06530</name>
</gene>
<feature type="domain" description="Resolvase/invertase-type recombinase catalytic" evidence="1">
    <location>
        <begin position="7"/>
        <end position="78"/>
    </location>
</feature>
<dbReference type="SUPFAM" id="SSF53041">
    <property type="entry name" value="Resolvase-like"/>
    <property type="match status" value="1"/>
</dbReference>
<evidence type="ECO:0000259" key="1">
    <source>
        <dbReference type="Pfam" id="PF00239"/>
    </source>
</evidence>
<dbReference type="Gene3D" id="3.40.50.1390">
    <property type="entry name" value="Resolvase, N-terminal catalytic domain"/>
    <property type="match status" value="1"/>
</dbReference>
<accession>A0ABY4JNR5</accession>
<proteinExistence type="predicted"/>
<dbReference type="InterPro" id="IPR006119">
    <property type="entry name" value="Resolv_N"/>
</dbReference>
<dbReference type="Proteomes" id="UP000830639">
    <property type="component" value="Chromosome"/>
</dbReference>
<keyword evidence="3" id="KW-1185">Reference proteome</keyword>